<sequence length="210" mass="22755">MASIFFRQSDGMPVTVDEAMQNGILKPGYRMHMRFGDGAPVQNDGAFLMADSPVRFMDNLPTADSTQIGSILADFGSNEVFRVRRAADSARMLSYTMFAAGSGATPGYFGDSQVAAGEASNWLRSLSEQAMKRVGEMYGASARGDTSINVGVDMAAVEAGRAAYIKTLDNAWKRPEPQVSSANQGEPQPVQDGRSAYDQMCDRLSNAWRR</sequence>
<gene>
    <name evidence="2" type="ORF">IFDJLNFL_4175</name>
    <name evidence="3" type="ORF">MTDSW087_03889</name>
</gene>
<evidence type="ECO:0000313" key="2">
    <source>
        <dbReference type="EMBL" id="GJD58258.1"/>
    </source>
</evidence>
<evidence type="ECO:0000313" key="4">
    <source>
        <dbReference type="Proteomes" id="UP000401717"/>
    </source>
</evidence>
<proteinExistence type="predicted"/>
<dbReference type="Proteomes" id="UP001055303">
    <property type="component" value="Unassembled WGS sequence"/>
</dbReference>
<dbReference type="EMBL" id="BPQI01000138">
    <property type="protein sequence ID" value="GJD58258.1"/>
    <property type="molecule type" value="Genomic_DNA"/>
</dbReference>
<keyword evidence="5" id="KW-1185">Reference proteome</keyword>
<protein>
    <submittedName>
        <fullName evidence="3">Uncharacterized protein</fullName>
    </submittedName>
</protein>
<feature type="region of interest" description="Disordered" evidence="1">
    <location>
        <begin position="175"/>
        <end position="196"/>
    </location>
</feature>
<reference evidence="2" key="2">
    <citation type="journal article" date="2021" name="Front. Microbiol.">
        <title>Comprehensive Comparative Genomics and Phenotyping of Methylobacterium Species.</title>
        <authorList>
            <person name="Alessa O."/>
            <person name="Ogura Y."/>
            <person name="Fujitani Y."/>
            <person name="Takami H."/>
            <person name="Hayashi T."/>
            <person name="Sahin N."/>
            <person name="Tani A."/>
        </authorList>
    </citation>
    <scope>NUCLEOTIDE SEQUENCE</scope>
    <source>
        <strain evidence="2">DSM 22415</strain>
    </source>
</reference>
<organism evidence="3 4">
    <name type="scientific">Methylobacterium dankookense</name>
    <dbReference type="NCBI Taxonomy" id="560405"/>
    <lineage>
        <taxon>Bacteria</taxon>
        <taxon>Pseudomonadati</taxon>
        <taxon>Pseudomonadota</taxon>
        <taxon>Alphaproteobacteria</taxon>
        <taxon>Hyphomicrobiales</taxon>
        <taxon>Methylobacteriaceae</taxon>
        <taxon>Methylobacterium</taxon>
    </lineage>
</organism>
<accession>A0A564G123</accession>
<evidence type="ECO:0000313" key="5">
    <source>
        <dbReference type="Proteomes" id="UP001055303"/>
    </source>
</evidence>
<evidence type="ECO:0000313" key="3">
    <source>
        <dbReference type="EMBL" id="VUF14173.1"/>
    </source>
</evidence>
<dbReference type="EMBL" id="CABFVH010000029">
    <property type="protein sequence ID" value="VUF14173.1"/>
    <property type="molecule type" value="Genomic_DNA"/>
</dbReference>
<evidence type="ECO:0000256" key="1">
    <source>
        <dbReference type="SAM" id="MobiDB-lite"/>
    </source>
</evidence>
<reference evidence="2" key="3">
    <citation type="submission" date="2021-08" db="EMBL/GenBank/DDBJ databases">
        <authorList>
            <person name="Tani A."/>
            <person name="Ola A."/>
            <person name="Ogura Y."/>
            <person name="Katsura K."/>
            <person name="Hayashi T."/>
        </authorList>
    </citation>
    <scope>NUCLEOTIDE SEQUENCE</scope>
    <source>
        <strain evidence="2">DSM 22415</strain>
    </source>
</reference>
<dbReference type="RefSeq" id="WP_144766550.1">
    <property type="nucleotide sequence ID" value="NZ_BPQI01000138.1"/>
</dbReference>
<name>A0A564G123_9HYPH</name>
<dbReference type="Proteomes" id="UP000401717">
    <property type="component" value="Unassembled WGS sequence"/>
</dbReference>
<dbReference type="AlphaFoldDB" id="A0A564G123"/>
<reference evidence="3 4" key="1">
    <citation type="submission" date="2019-06" db="EMBL/GenBank/DDBJ databases">
        <authorList>
            <person name="Rodrigo-Torres L."/>
            <person name="Arahal R. D."/>
            <person name="Lucena T."/>
        </authorList>
    </citation>
    <scope>NUCLEOTIDE SEQUENCE [LARGE SCALE GENOMIC DNA]</scope>
    <source>
        <strain evidence="3 4">SW08-7</strain>
    </source>
</reference>